<evidence type="ECO:0000259" key="18">
    <source>
        <dbReference type="PROSITE" id="PS51349"/>
    </source>
</evidence>
<comment type="similarity">
    <text evidence="13">In the C-terminal section; belongs to the FMN-dependent alpha-hydroxy acid dehydrogenase family.</text>
</comment>
<gene>
    <name evidence="19" type="ORF">EJ08DRAFT_635626</name>
</gene>
<dbReference type="EC" id="1.1.2.3" evidence="15"/>
<dbReference type="PANTHER" id="PTHR10578">
    <property type="entry name" value="S -2-HYDROXY-ACID OXIDASE-RELATED"/>
    <property type="match status" value="1"/>
</dbReference>
<dbReference type="InterPro" id="IPR000262">
    <property type="entry name" value="FMN-dep_DH"/>
</dbReference>
<dbReference type="Pfam" id="PF00173">
    <property type="entry name" value="Cyt-b5"/>
    <property type="match status" value="1"/>
</dbReference>
<evidence type="ECO:0000256" key="7">
    <source>
        <dbReference type="ARBA" id="ARBA00022643"/>
    </source>
</evidence>
<dbReference type="InterPro" id="IPR036400">
    <property type="entry name" value="Cyt_B5-like_heme/steroid_sf"/>
</dbReference>
<dbReference type="FunFam" id="3.20.20.70:FF:000062">
    <property type="entry name" value="Cytochrome b2, mitochondrial, putative"/>
    <property type="match status" value="1"/>
</dbReference>
<evidence type="ECO:0000256" key="2">
    <source>
        <dbReference type="ARBA" id="ARBA00001970"/>
    </source>
</evidence>
<keyword evidence="11" id="KW-0496">Mitochondrion</keyword>
<sequence>MATGRKISVEELTTHSKPDDVWISINGVIWDVTDFAPKHPGGAVIILEYAGQDATKAYNEVHGPSLVAKHLDSSKSIGNLDKSTVTEEWKSKQASNIESSRPSANNKPPLEAILNTYDFELASQKSLSAKSWAFIYTGANDLITKDANIDWWRRMWFRPRVLTGVKDIDVSTSILGQKYKVPFFNAPSALAKLSHPEGELVLAKGLIEKGSTIIVCNNASFSFPEIMEVVPKNHPVFYQLYVNKDRAVTEKLVREVSSYNPQAIMVTVDLPVVGKREHDERLKTEATYKAPKSFQSQNTKGDKKGSGLARATGSFIDSNLRWEDIRWLQTITSVPIFVKGIQSAMDAKKALEYGCKGIYISNHGGRAADTAQPSLLTMLEIQANCPEVMEKMEVFIDGGIRRGTDILKAICLGASGVCLGRPFLFAVGYGQDGVEHAVDLLKDELETAMQMIGITSLSQAHPGLLNTGDLDKFVYRGDSHPWARKIVRKVKL</sequence>
<dbReference type="CDD" id="cd02922">
    <property type="entry name" value="FCB2_FMN"/>
    <property type="match status" value="1"/>
</dbReference>
<dbReference type="EMBL" id="MU007048">
    <property type="protein sequence ID" value="KAF2429337.1"/>
    <property type="molecule type" value="Genomic_DNA"/>
</dbReference>
<comment type="subunit">
    <text evidence="4">Homotetramer.</text>
</comment>
<proteinExistence type="inferred from homology"/>
<dbReference type="InterPro" id="IPR013785">
    <property type="entry name" value="Aldolase_TIM"/>
</dbReference>
<dbReference type="Pfam" id="PF01070">
    <property type="entry name" value="FMN_dh"/>
    <property type="match status" value="1"/>
</dbReference>
<reference evidence="19" key="1">
    <citation type="journal article" date="2020" name="Stud. Mycol.">
        <title>101 Dothideomycetes genomes: a test case for predicting lifestyles and emergence of pathogens.</title>
        <authorList>
            <person name="Haridas S."/>
            <person name="Albert R."/>
            <person name="Binder M."/>
            <person name="Bloem J."/>
            <person name="Labutti K."/>
            <person name="Salamov A."/>
            <person name="Andreopoulos B."/>
            <person name="Baker S."/>
            <person name="Barry K."/>
            <person name="Bills G."/>
            <person name="Bluhm B."/>
            <person name="Cannon C."/>
            <person name="Castanera R."/>
            <person name="Culley D."/>
            <person name="Daum C."/>
            <person name="Ezra D."/>
            <person name="Gonzalez J."/>
            <person name="Henrissat B."/>
            <person name="Kuo A."/>
            <person name="Liang C."/>
            <person name="Lipzen A."/>
            <person name="Lutzoni F."/>
            <person name="Magnuson J."/>
            <person name="Mondo S."/>
            <person name="Nolan M."/>
            <person name="Ohm R."/>
            <person name="Pangilinan J."/>
            <person name="Park H.-J."/>
            <person name="Ramirez L."/>
            <person name="Alfaro M."/>
            <person name="Sun H."/>
            <person name="Tritt A."/>
            <person name="Yoshinaga Y."/>
            <person name="Zwiers L.-H."/>
            <person name="Turgeon B."/>
            <person name="Goodwin S."/>
            <person name="Spatafora J."/>
            <person name="Crous P."/>
            <person name="Grigoriev I."/>
        </authorList>
    </citation>
    <scope>NUCLEOTIDE SEQUENCE</scope>
    <source>
        <strain evidence="19">CBS 130266</strain>
    </source>
</reference>
<dbReference type="GO" id="GO:0046872">
    <property type="term" value="F:metal ion binding"/>
    <property type="evidence" value="ECO:0007669"/>
    <property type="project" value="UniProtKB-KW"/>
</dbReference>
<name>A0A9P4TXY8_9PEZI</name>
<evidence type="ECO:0000256" key="16">
    <source>
        <dbReference type="ARBA" id="ARBA00068515"/>
    </source>
</evidence>
<evidence type="ECO:0000256" key="5">
    <source>
        <dbReference type="ARBA" id="ARBA00022617"/>
    </source>
</evidence>
<keyword evidence="10" id="KW-0408">Iron</keyword>
<keyword evidence="20" id="KW-1185">Reference proteome</keyword>
<dbReference type="InterPro" id="IPR037396">
    <property type="entry name" value="FMN_HAD"/>
</dbReference>
<organism evidence="19 20">
    <name type="scientific">Tothia fuscella</name>
    <dbReference type="NCBI Taxonomy" id="1048955"/>
    <lineage>
        <taxon>Eukaryota</taxon>
        <taxon>Fungi</taxon>
        <taxon>Dikarya</taxon>
        <taxon>Ascomycota</taxon>
        <taxon>Pezizomycotina</taxon>
        <taxon>Dothideomycetes</taxon>
        <taxon>Pleosporomycetidae</taxon>
        <taxon>Venturiales</taxon>
        <taxon>Cylindrosympodiaceae</taxon>
        <taxon>Tothia</taxon>
    </lineage>
</organism>
<keyword evidence="9" id="KW-0560">Oxidoreductase</keyword>
<evidence type="ECO:0000256" key="4">
    <source>
        <dbReference type="ARBA" id="ARBA00011881"/>
    </source>
</evidence>
<evidence type="ECO:0000256" key="1">
    <source>
        <dbReference type="ARBA" id="ARBA00001917"/>
    </source>
</evidence>
<dbReference type="AlphaFoldDB" id="A0A9P4TXY8"/>
<dbReference type="InterPro" id="IPR001199">
    <property type="entry name" value="Cyt_B5-like_heme/steroid-bd"/>
</dbReference>
<dbReference type="InterPro" id="IPR037458">
    <property type="entry name" value="L-MDH/L-LDH_FMN-bd"/>
</dbReference>
<protein>
    <recommendedName>
        <fullName evidence="16">L-lactate dehydrogenase (cytochrome)</fullName>
        <ecNumber evidence="15">1.1.2.3</ecNumber>
    </recommendedName>
</protein>
<evidence type="ECO:0000256" key="14">
    <source>
        <dbReference type="ARBA" id="ARBA00061589"/>
    </source>
</evidence>
<comment type="caution">
    <text evidence="19">The sequence shown here is derived from an EMBL/GenBank/DDBJ whole genome shotgun (WGS) entry which is preliminary data.</text>
</comment>
<dbReference type="PANTHER" id="PTHR10578:SF104">
    <property type="entry name" value="CYTOCHROME B2, MITOCHONDRIAL-RELATED"/>
    <property type="match status" value="1"/>
</dbReference>
<dbReference type="SUPFAM" id="SSF55856">
    <property type="entry name" value="Cytochrome b5-like heme/steroid binding domain"/>
    <property type="match status" value="1"/>
</dbReference>
<keyword evidence="6" id="KW-0285">Flavoprotein</keyword>
<evidence type="ECO:0000256" key="3">
    <source>
        <dbReference type="ARBA" id="ARBA00004569"/>
    </source>
</evidence>
<evidence type="ECO:0000256" key="15">
    <source>
        <dbReference type="ARBA" id="ARBA00066458"/>
    </source>
</evidence>
<feature type="domain" description="FMN hydroxy acid dehydrogenase" evidence="18">
    <location>
        <begin position="108"/>
        <end position="470"/>
    </location>
</feature>
<comment type="subcellular location">
    <subcellularLocation>
        <location evidence="3">Mitochondrion intermembrane space</location>
    </subcellularLocation>
</comment>
<dbReference type="PROSITE" id="PS51349">
    <property type="entry name" value="FMN_HYDROXY_ACID_DH_2"/>
    <property type="match status" value="1"/>
</dbReference>
<evidence type="ECO:0000256" key="9">
    <source>
        <dbReference type="ARBA" id="ARBA00023002"/>
    </source>
</evidence>
<accession>A0A9P4TXY8</accession>
<dbReference type="OrthoDB" id="1925334at2759"/>
<comment type="similarity">
    <text evidence="14">In the N-terminal section; belongs to the cytochrome b5 family.</text>
</comment>
<evidence type="ECO:0000256" key="8">
    <source>
        <dbReference type="ARBA" id="ARBA00022723"/>
    </source>
</evidence>
<keyword evidence="5" id="KW-0349">Heme</keyword>
<comment type="cofactor">
    <cofactor evidence="1">
        <name>FMN</name>
        <dbReference type="ChEBI" id="CHEBI:58210"/>
    </cofactor>
</comment>
<evidence type="ECO:0000256" key="13">
    <source>
        <dbReference type="ARBA" id="ARBA00061137"/>
    </source>
</evidence>
<keyword evidence="7" id="KW-0288">FMN</keyword>
<dbReference type="SUPFAM" id="SSF51395">
    <property type="entry name" value="FMN-linked oxidoreductases"/>
    <property type="match status" value="1"/>
</dbReference>
<dbReference type="PROSITE" id="PS50255">
    <property type="entry name" value="CYTOCHROME_B5_2"/>
    <property type="match status" value="1"/>
</dbReference>
<feature type="domain" description="Cytochrome b5 heme-binding" evidence="17">
    <location>
        <begin position="4"/>
        <end position="81"/>
    </location>
</feature>
<comment type="catalytic activity">
    <reaction evidence="12">
        <text>(S)-lactate + 2 Fe(III)-[cytochrome c] = 2 Fe(II)-[cytochrome c] + pyruvate + 2 H(+)</text>
        <dbReference type="Rhea" id="RHEA:19909"/>
        <dbReference type="Rhea" id="RHEA-COMP:10350"/>
        <dbReference type="Rhea" id="RHEA-COMP:14399"/>
        <dbReference type="ChEBI" id="CHEBI:15361"/>
        <dbReference type="ChEBI" id="CHEBI:15378"/>
        <dbReference type="ChEBI" id="CHEBI:16651"/>
        <dbReference type="ChEBI" id="CHEBI:29033"/>
        <dbReference type="ChEBI" id="CHEBI:29034"/>
        <dbReference type="EC" id="1.1.2.3"/>
    </reaction>
    <physiologicalReaction direction="left-to-right" evidence="12">
        <dbReference type="Rhea" id="RHEA:19910"/>
    </physiologicalReaction>
</comment>
<evidence type="ECO:0000256" key="10">
    <source>
        <dbReference type="ARBA" id="ARBA00023004"/>
    </source>
</evidence>
<dbReference type="GO" id="GO:0004460">
    <property type="term" value="F:L-lactate dehydrogenase (cytochrome) activity"/>
    <property type="evidence" value="ECO:0007669"/>
    <property type="project" value="UniProtKB-EC"/>
</dbReference>
<evidence type="ECO:0000256" key="11">
    <source>
        <dbReference type="ARBA" id="ARBA00023128"/>
    </source>
</evidence>
<evidence type="ECO:0000313" key="19">
    <source>
        <dbReference type="EMBL" id="KAF2429337.1"/>
    </source>
</evidence>
<evidence type="ECO:0000259" key="17">
    <source>
        <dbReference type="PROSITE" id="PS50255"/>
    </source>
</evidence>
<comment type="cofactor">
    <cofactor evidence="2">
        <name>heme b</name>
        <dbReference type="ChEBI" id="CHEBI:60344"/>
    </cofactor>
</comment>
<dbReference type="Gene3D" id="3.10.120.10">
    <property type="entry name" value="Cytochrome b5-like heme/steroid binding domain"/>
    <property type="match status" value="1"/>
</dbReference>
<dbReference type="GO" id="GO:0005758">
    <property type="term" value="C:mitochondrial intermembrane space"/>
    <property type="evidence" value="ECO:0007669"/>
    <property type="project" value="UniProtKB-SubCell"/>
</dbReference>
<dbReference type="Proteomes" id="UP000800235">
    <property type="component" value="Unassembled WGS sequence"/>
</dbReference>
<evidence type="ECO:0000313" key="20">
    <source>
        <dbReference type="Proteomes" id="UP000800235"/>
    </source>
</evidence>
<dbReference type="SMART" id="SM01117">
    <property type="entry name" value="Cyt-b5"/>
    <property type="match status" value="1"/>
</dbReference>
<evidence type="ECO:0000256" key="12">
    <source>
        <dbReference type="ARBA" id="ARBA00052399"/>
    </source>
</evidence>
<evidence type="ECO:0000256" key="6">
    <source>
        <dbReference type="ARBA" id="ARBA00022630"/>
    </source>
</evidence>
<keyword evidence="8" id="KW-0479">Metal-binding</keyword>
<dbReference type="Gene3D" id="3.20.20.70">
    <property type="entry name" value="Aldolase class I"/>
    <property type="match status" value="1"/>
</dbReference>